<protein>
    <submittedName>
        <fullName evidence="1">Uncharacterized protein</fullName>
    </submittedName>
</protein>
<dbReference type="RefSeq" id="WP_117718182.1">
    <property type="nucleotide sequence ID" value="NZ_QSTP01000001.1"/>
</dbReference>
<accession>A0A3E4YMB7</accession>
<evidence type="ECO:0000313" key="2">
    <source>
        <dbReference type="Proteomes" id="UP000260758"/>
    </source>
</evidence>
<dbReference type="Proteomes" id="UP000260758">
    <property type="component" value="Unassembled WGS sequence"/>
</dbReference>
<gene>
    <name evidence="1" type="ORF">DXB99_02570</name>
</gene>
<comment type="caution">
    <text evidence="1">The sequence shown here is derived from an EMBL/GenBank/DDBJ whole genome shotgun (WGS) entry which is preliminary data.</text>
</comment>
<reference evidence="1 2" key="1">
    <citation type="submission" date="2018-08" db="EMBL/GenBank/DDBJ databases">
        <title>A genome reference for cultivated species of the human gut microbiota.</title>
        <authorList>
            <person name="Zou Y."/>
            <person name="Xue W."/>
            <person name="Luo G."/>
        </authorList>
    </citation>
    <scope>NUCLEOTIDE SEQUENCE [LARGE SCALE GENOMIC DNA]</scope>
    <source>
        <strain evidence="1 2">OM07-13</strain>
    </source>
</reference>
<dbReference type="EMBL" id="QSTP01000001">
    <property type="protein sequence ID" value="RGM75424.1"/>
    <property type="molecule type" value="Genomic_DNA"/>
</dbReference>
<name>A0A3E4YMB7_9FIRM</name>
<organism evidence="1 2">
    <name type="scientific">Agathobacter rectalis</name>
    <dbReference type="NCBI Taxonomy" id="39491"/>
    <lineage>
        <taxon>Bacteria</taxon>
        <taxon>Bacillati</taxon>
        <taxon>Bacillota</taxon>
        <taxon>Clostridia</taxon>
        <taxon>Lachnospirales</taxon>
        <taxon>Lachnospiraceae</taxon>
        <taxon>Agathobacter</taxon>
    </lineage>
</organism>
<sequence length="192" mass="22486">MFDILKNSLENYRKEQEINNLTPFAALKTKLTNHRVDTYNKMVDKTKELLDVLEQSTIDNLSTRHNINTRIGVITYDINYYSGEKSCDNTPGISLDVYGSYMNYDDAQILINPNKDSDVNEKIETMSKHSVALLDFMTEYSDELFNEIENSLSDEVSRQISKIRQPREELLNTLNNTYNDNEYEDDYDYDDR</sequence>
<dbReference type="AlphaFoldDB" id="A0A3E4YMB7"/>
<evidence type="ECO:0000313" key="1">
    <source>
        <dbReference type="EMBL" id="RGM75424.1"/>
    </source>
</evidence>
<proteinExistence type="predicted"/>